<sequence length="420" mass="46699">MKIIKNLLCLAVLGLWQPAPAQTEIIHQITAPDSLTLISVPVDTASVVAPTITWQQKVQTRLEQLLQSKLLETSQLGLAVYDLTADSVLYKYHERQHLRPASTMKLITAIAALDQLGGDYELKTELYYTGSIENRTLKGDIYCVGGFDPLFDKEDMQAFATCVQELGIDTIRGTLYADKGMKDLNLLGEGWCWDDDNPVLSPLLYRRKDHFMAELERRLRDSGIQVEAFSTTGSCPANAQRLCLRTHSIDQVLLPMVKKSDNLCAEALFYQLPGGERQQRRTAKDASNVVKRLIKKVGLNPSTYKIADGSGLSLYNYLSAELLIEFLKYAHRQPRIYNHLLPTLPVAGVDGTLSDRMRDADTRGKVWAKTGTVTGVSSLAGYCQAPNGHLLCFAIINQGVMHGKNAHRFQDKVCEALCLP</sequence>
<evidence type="ECO:0000313" key="4">
    <source>
        <dbReference type="EMBL" id="KGI22407.1"/>
    </source>
</evidence>
<feature type="signal peptide" evidence="3">
    <location>
        <begin position="1"/>
        <end position="21"/>
    </location>
</feature>
<accession>A0A098YSX5</accession>
<dbReference type="Gene3D" id="3.40.710.10">
    <property type="entry name" value="DD-peptidase/beta-lactamase superfamily"/>
    <property type="match status" value="2"/>
</dbReference>
<evidence type="ECO:0000256" key="1">
    <source>
        <dbReference type="ARBA" id="ARBA00006096"/>
    </source>
</evidence>
<dbReference type="InterPro" id="IPR012338">
    <property type="entry name" value="Beta-lactam/transpept-like"/>
</dbReference>
<dbReference type="OrthoDB" id="9802627at2"/>
<keyword evidence="4" id="KW-0645">Protease</keyword>
<evidence type="ECO:0000256" key="2">
    <source>
        <dbReference type="ARBA" id="ARBA00022801"/>
    </source>
</evidence>
<dbReference type="SUPFAM" id="SSF56601">
    <property type="entry name" value="beta-lactamase/transpeptidase-like"/>
    <property type="match status" value="1"/>
</dbReference>
<dbReference type="GO" id="GO:0004185">
    <property type="term" value="F:serine-type carboxypeptidase activity"/>
    <property type="evidence" value="ECO:0007669"/>
    <property type="project" value="InterPro"/>
</dbReference>
<dbReference type="GO" id="GO:0006508">
    <property type="term" value="P:proteolysis"/>
    <property type="evidence" value="ECO:0007669"/>
    <property type="project" value="InterPro"/>
</dbReference>
<dbReference type="PRINTS" id="PR00922">
    <property type="entry name" value="DADACBPTASE3"/>
</dbReference>
<dbReference type="Pfam" id="PF02113">
    <property type="entry name" value="Peptidase_S13"/>
    <property type="match status" value="2"/>
</dbReference>
<keyword evidence="2" id="KW-0378">Hydrolase</keyword>
<dbReference type="RefSeq" id="WP_036926691.1">
    <property type="nucleotide sequence ID" value="NZ_JRPQ01000071.1"/>
</dbReference>
<name>A0A098YSX5_9BACT</name>
<evidence type="ECO:0000313" key="5">
    <source>
        <dbReference type="Proteomes" id="UP000029723"/>
    </source>
</evidence>
<dbReference type="Gene3D" id="3.50.80.20">
    <property type="entry name" value="D-Ala-D-Ala carboxypeptidase C, peptidase S13"/>
    <property type="match status" value="1"/>
</dbReference>
<dbReference type="NCBIfam" id="TIGR00666">
    <property type="entry name" value="PBP4"/>
    <property type="match status" value="1"/>
</dbReference>
<dbReference type="EMBL" id="JRPQ01000071">
    <property type="protein sequence ID" value="KGI22407.1"/>
    <property type="molecule type" value="Genomic_DNA"/>
</dbReference>
<evidence type="ECO:0000256" key="3">
    <source>
        <dbReference type="SAM" id="SignalP"/>
    </source>
</evidence>
<keyword evidence="4" id="KW-0121">Carboxypeptidase</keyword>
<gene>
    <name evidence="4" type="ORF">HMPREF9304_04280</name>
</gene>
<reference evidence="4 5" key="1">
    <citation type="submission" date="2014-07" db="EMBL/GenBank/DDBJ databases">
        <authorList>
            <person name="McCorrison J."/>
            <person name="Sanka R."/>
            <person name="Torralba M."/>
            <person name="Gillis M."/>
            <person name="Haft D.H."/>
            <person name="Methe B."/>
            <person name="Sutton G."/>
            <person name="Nelson K.E."/>
        </authorList>
    </citation>
    <scope>NUCLEOTIDE SEQUENCE [LARGE SCALE GENOMIC DNA]</scope>
    <source>
        <strain evidence="4 5">S9-PR14</strain>
    </source>
</reference>
<dbReference type="InterPro" id="IPR000667">
    <property type="entry name" value="Peptidase_S13"/>
</dbReference>
<comment type="caution">
    <text evidence="4">The sequence shown here is derived from an EMBL/GenBank/DDBJ whole genome shotgun (WGS) entry which is preliminary data.</text>
</comment>
<dbReference type="GO" id="GO:0000270">
    <property type="term" value="P:peptidoglycan metabolic process"/>
    <property type="evidence" value="ECO:0007669"/>
    <property type="project" value="TreeGrafter"/>
</dbReference>
<organism evidence="4 5">
    <name type="scientific">Hoylesella timonensis S9-PR14</name>
    <dbReference type="NCBI Taxonomy" id="1401062"/>
    <lineage>
        <taxon>Bacteria</taxon>
        <taxon>Pseudomonadati</taxon>
        <taxon>Bacteroidota</taxon>
        <taxon>Bacteroidia</taxon>
        <taxon>Bacteroidales</taxon>
        <taxon>Prevotellaceae</taxon>
        <taxon>Hoylesella</taxon>
    </lineage>
</organism>
<protein>
    <submittedName>
        <fullName evidence="4">D-alanyl-D-alanine carboxypeptidase</fullName>
    </submittedName>
</protein>
<dbReference type="PANTHER" id="PTHR30023:SF0">
    <property type="entry name" value="PENICILLIN-SENSITIVE CARBOXYPEPTIDASE A"/>
    <property type="match status" value="1"/>
</dbReference>
<feature type="chain" id="PRO_5001951450" evidence="3">
    <location>
        <begin position="22"/>
        <end position="420"/>
    </location>
</feature>
<comment type="similarity">
    <text evidence="1">Belongs to the peptidase S13 family.</text>
</comment>
<dbReference type="AlphaFoldDB" id="A0A098YSX5"/>
<proteinExistence type="inferred from homology"/>
<dbReference type="PANTHER" id="PTHR30023">
    <property type="entry name" value="D-ALANYL-D-ALANINE CARBOXYPEPTIDASE"/>
    <property type="match status" value="1"/>
</dbReference>
<dbReference type="Proteomes" id="UP000029723">
    <property type="component" value="Unassembled WGS sequence"/>
</dbReference>
<keyword evidence="3" id="KW-0732">Signal</keyword>